<name>A0A7E4VY68_PANRE</name>
<evidence type="ECO:0000256" key="2">
    <source>
        <dbReference type="ARBA" id="ARBA00022602"/>
    </source>
</evidence>
<dbReference type="InterPro" id="IPR002088">
    <property type="entry name" value="Prenyl_trans_a"/>
</dbReference>
<dbReference type="GO" id="GO:0097354">
    <property type="term" value="P:prenylation"/>
    <property type="evidence" value="ECO:0007669"/>
    <property type="project" value="UniProtKB-UniRule"/>
</dbReference>
<evidence type="ECO:0000256" key="5">
    <source>
        <dbReference type="ARBA" id="ARBA00047658"/>
    </source>
</evidence>
<evidence type="ECO:0000256" key="1">
    <source>
        <dbReference type="ARBA" id="ARBA00006734"/>
    </source>
</evidence>
<feature type="compositionally biased region" description="Basic and acidic residues" evidence="7">
    <location>
        <begin position="1"/>
        <end position="13"/>
    </location>
</feature>
<dbReference type="AlphaFoldDB" id="A0A7E4VY68"/>
<feature type="compositionally biased region" description="Basic and acidic residues" evidence="7">
    <location>
        <begin position="156"/>
        <end position="173"/>
    </location>
</feature>
<dbReference type="EC" id="2.5.1.60" evidence="6"/>
<dbReference type="SUPFAM" id="SSF48439">
    <property type="entry name" value="Protein prenylyltransferase"/>
    <property type="match status" value="1"/>
</dbReference>
<accession>A0A7E4VY68</accession>
<feature type="region of interest" description="Disordered" evidence="7">
    <location>
        <begin position="106"/>
        <end position="180"/>
    </location>
</feature>
<keyword evidence="8" id="KW-1185">Reference proteome</keyword>
<evidence type="ECO:0000256" key="4">
    <source>
        <dbReference type="ARBA" id="ARBA00022737"/>
    </source>
</evidence>
<proteinExistence type="inferred from homology"/>
<evidence type="ECO:0000256" key="7">
    <source>
        <dbReference type="SAM" id="MobiDB-lite"/>
    </source>
</evidence>
<dbReference type="Proteomes" id="UP000492821">
    <property type="component" value="Unassembled WGS sequence"/>
</dbReference>
<keyword evidence="4" id="KW-0677">Repeat</keyword>
<sequence length="576" mass="66223">MHGMQKLEESARKAREKKRQKKMAEFSGARSLVFKLFSKIDGNERPFLDTTGQLLTAIPDLYSFWVMRRQTLELVKKKMEADPEFTLSTPDELERAWKQAEARREAELKKNAKTQENAGGDAVPEVEVEKMDVDIASEEPAVDPKPSEETCEEVPAEEKQSEPSEESAKDEPTPKSYPRPTFDEVIDAEIALSEAALLSNHKSYSAWNHRRWCMEIHTNPPLDRELKLCEKALTIDCRNFHVWDYRRFVVRSLKRTLEQELKYAEHMVKQNPSNYSAWHYRINLLMEAGGTISDEMFDKEIRQITEVCVVNSEDQTAWTYVHWLIEHFFDKAFASLDGLANVVSFTEDSGLQNGEKRSMIVFYNAVNVKVVKSFVKGEKYVARGQRSPVTTATSAHIWDIYSTSTIDFLPSEDQINQHFSVKTPSPRRIVNETLIKSVFSKDPAPMSDLVKDALQFFLETCNELMKENDESNPWEICAYAHLLPFVNGTSDETEEIVNEYVAKAKKADPQRTEMYDTMLDRVHLINGLNQNALLQTIFEKEVELSFQLNDYSLLRLLGGLVRLDSAVKTSQRAWFV</sequence>
<dbReference type="PROSITE" id="PS51147">
    <property type="entry name" value="PFTA"/>
    <property type="match status" value="3"/>
</dbReference>
<reference evidence="8" key="1">
    <citation type="journal article" date="2013" name="Genetics">
        <title>The draft genome and transcriptome of Panagrellus redivivus are shaped by the harsh demands of a free-living lifestyle.</title>
        <authorList>
            <person name="Srinivasan J."/>
            <person name="Dillman A.R."/>
            <person name="Macchietto M.G."/>
            <person name="Heikkinen L."/>
            <person name="Lakso M."/>
            <person name="Fracchia K.M."/>
            <person name="Antoshechkin I."/>
            <person name="Mortazavi A."/>
            <person name="Wong G."/>
            <person name="Sternberg P.W."/>
        </authorList>
    </citation>
    <scope>NUCLEOTIDE SEQUENCE [LARGE SCALE GENOMIC DNA]</scope>
    <source>
        <strain evidence="8">MT8872</strain>
    </source>
</reference>
<comment type="similarity">
    <text evidence="1 6">Belongs to the protein prenyltransferase subunit alpha family.</text>
</comment>
<evidence type="ECO:0000256" key="3">
    <source>
        <dbReference type="ARBA" id="ARBA00022679"/>
    </source>
</evidence>
<comment type="catalytic activity">
    <reaction evidence="5 6">
        <text>geranylgeranyl diphosphate + L-cysteinyl-[protein] = S-geranylgeranyl-L-cysteinyl-[protein] + diphosphate</text>
        <dbReference type="Rhea" id="RHEA:21240"/>
        <dbReference type="Rhea" id="RHEA-COMP:10131"/>
        <dbReference type="Rhea" id="RHEA-COMP:11537"/>
        <dbReference type="ChEBI" id="CHEBI:29950"/>
        <dbReference type="ChEBI" id="CHEBI:33019"/>
        <dbReference type="ChEBI" id="CHEBI:57533"/>
        <dbReference type="ChEBI" id="CHEBI:86021"/>
        <dbReference type="EC" id="2.5.1.60"/>
    </reaction>
</comment>
<keyword evidence="3 6" id="KW-0808">Transferase</keyword>
<reference evidence="9" key="2">
    <citation type="submission" date="2020-10" db="UniProtKB">
        <authorList>
            <consortium name="WormBaseParasite"/>
        </authorList>
    </citation>
    <scope>IDENTIFICATION</scope>
</reference>
<comment type="function">
    <text evidence="6">Catalyzes the transfer of a geranyl-geranyl moiety from geranyl-geranyl pyrophosphate to cysteines occuring in specific C-terminal amino acid sequences.</text>
</comment>
<dbReference type="PANTHER" id="PTHR11129">
    <property type="entry name" value="PROTEIN FARNESYLTRANSFERASE ALPHA SUBUNIT/RAB GERANYLGERANYL TRANSFERASE ALPHA SUBUNIT"/>
    <property type="match status" value="1"/>
</dbReference>
<keyword evidence="2 6" id="KW-0637">Prenyltransferase</keyword>
<dbReference type="Gene3D" id="1.25.40.120">
    <property type="entry name" value="Protein prenylyltransferase"/>
    <property type="match status" value="2"/>
</dbReference>
<dbReference type="GO" id="GO:0004663">
    <property type="term" value="F:Rab geranylgeranyltransferase activity"/>
    <property type="evidence" value="ECO:0007669"/>
    <property type="project" value="UniProtKB-UniRule"/>
</dbReference>
<protein>
    <recommendedName>
        <fullName evidence="6">Geranylgeranyl transferase type-2 subunit alpha</fullName>
        <ecNumber evidence="6">2.5.1.60</ecNumber>
    </recommendedName>
    <alternativeName>
        <fullName evidence="6">Geranylgeranyl transferase type II subunit alpha</fullName>
    </alternativeName>
</protein>
<dbReference type="PANTHER" id="PTHR11129:SF2">
    <property type="entry name" value="GERANYLGERANYL TRANSFERASE TYPE-2 SUBUNIT ALPHA"/>
    <property type="match status" value="1"/>
</dbReference>
<evidence type="ECO:0000313" key="9">
    <source>
        <dbReference type="WBParaSite" id="Pan_g456.t1"/>
    </source>
</evidence>
<organism evidence="8 9">
    <name type="scientific">Panagrellus redivivus</name>
    <name type="common">Microworm</name>
    <dbReference type="NCBI Taxonomy" id="6233"/>
    <lineage>
        <taxon>Eukaryota</taxon>
        <taxon>Metazoa</taxon>
        <taxon>Ecdysozoa</taxon>
        <taxon>Nematoda</taxon>
        <taxon>Chromadorea</taxon>
        <taxon>Rhabditida</taxon>
        <taxon>Tylenchina</taxon>
        <taxon>Panagrolaimomorpha</taxon>
        <taxon>Panagrolaimoidea</taxon>
        <taxon>Panagrolaimidae</taxon>
        <taxon>Panagrellus</taxon>
    </lineage>
</organism>
<dbReference type="Pfam" id="PF01239">
    <property type="entry name" value="PPTA"/>
    <property type="match status" value="4"/>
</dbReference>
<feature type="region of interest" description="Disordered" evidence="7">
    <location>
        <begin position="1"/>
        <end position="23"/>
    </location>
</feature>
<evidence type="ECO:0000256" key="6">
    <source>
        <dbReference type="RuleBase" id="RU367120"/>
    </source>
</evidence>
<evidence type="ECO:0000313" key="8">
    <source>
        <dbReference type="Proteomes" id="UP000492821"/>
    </source>
</evidence>
<dbReference type="WBParaSite" id="Pan_g456.t1">
    <property type="protein sequence ID" value="Pan_g456.t1"/>
    <property type="gene ID" value="Pan_g456"/>
</dbReference>
<dbReference type="GO" id="GO:0005968">
    <property type="term" value="C:Rab-protein geranylgeranyltransferase complex"/>
    <property type="evidence" value="ECO:0007669"/>
    <property type="project" value="TreeGrafter"/>
</dbReference>